<dbReference type="AlphaFoldDB" id="A0A4U6XJ08"/>
<dbReference type="GO" id="GO:0102193">
    <property type="term" value="F:protein-ribulosamine 3-kinase activity"/>
    <property type="evidence" value="ECO:0007669"/>
    <property type="project" value="UniProtKB-EC"/>
</dbReference>
<name>A0A4U6XJ08_9PEZI</name>
<dbReference type="SUPFAM" id="SSF56112">
    <property type="entry name" value="Protein kinase-like (PK-like)"/>
    <property type="match status" value="1"/>
</dbReference>
<dbReference type="Proteomes" id="UP000310108">
    <property type="component" value="Unassembled WGS sequence"/>
</dbReference>
<dbReference type="GO" id="GO:0016301">
    <property type="term" value="F:kinase activity"/>
    <property type="evidence" value="ECO:0007669"/>
    <property type="project" value="UniProtKB-KW"/>
</dbReference>
<organism evidence="3 4">
    <name type="scientific">Colletotrichum tanaceti</name>
    <dbReference type="NCBI Taxonomy" id="1306861"/>
    <lineage>
        <taxon>Eukaryota</taxon>
        <taxon>Fungi</taxon>
        <taxon>Dikarya</taxon>
        <taxon>Ascomycota</taxon>
        <taxon>Pezizomycotina</taxon>
        <taxon>Sordariomycetes</taxon>
        <taxon>Hypocreomycetidae</taxon>
        <taxon>Glomerellales</taxon>
        <taxon>Glomerellaceae</taxon>
        <taxon>Colletotrichum</taxon>
        <taxon>Colletotrichum destructivum species complex</taxon>
    </lineage>
</organism>
<dbReference type="EMBL" id="PJEX01000081">
    <property type="protein sequence ID" value="TKW55960.1"/>
    <property type="molecule type" value="Genomic_DNA"/>
</dbReference>
<comment type="caution">
    <text evidence="3">The sequence shown here is derived from an EMBL/GenBank/DDBJ whole genome shotgun (WGS) entry which is preliminary data.</text>
</comment>
<dbReference type="Pfam" id="PF03881">
    <property type="entry name" value="Fructosamin_kin"/>
    <property type="match status" value="1"/>
</dbReference>
<protein>
    <recommendedName>
        <fullName evidence="1">protein-ribulosamine 3-kinase</fullName>
        <ecNumber evidence="1">2.7.1.172</ecNumber>
    </recommendedName>
</protein>
<keyword evidence="3" id="KW-0418">Kinase</keyword>
<comment type="catalytic activity">
    <reaction evidence="2">
        <text>N(6)-D-ribulosyl-L-lysyl-[protein] + ATP = N(6)-(3-O-phospho-D-ribulosyl)-L-lysyl-[protein] + ADP + H(+)</text>
        <dbReference type="Rhea" id="RHEA:48432"/>
        <dbReference type="Rhea" id="RHEA-COMP:12103"/>
        <dbReference type="Rhea" id="RHEA-COMP:12104"/>
        <dbReference type="ChEBI" id="CHEBI:15378"/>
        <dbReference type="ChEBI" id="CHEBI:30616"/>
        <dbReference type="ChEBI" id="CHEBI:90418"/>
        <dbReference type="ChEBI" id="CHEBI:90420"/>
        <dbReference type="ChEBI" id="CHEBI:456216"/>
        <dbReference type="EC" id="2.7.1.172"/>
    </reaction>
    <physiologicalReaction direction="left-to-right" evidence="2">
        <dbReference type="Rhea" id="RHEA:48433"/>
    </physiologicalReaction>
</comment>
<evidence type="ECO:0000313" key="3">
    <source>
        <dbReference type="EMBL" id="TKW55960.1"/>
    </source>
</evidence>
<dbReference type="PANTHER" id="PTHR12149:SF8">
    <property type="entry name" value="PROTEIN-RIBULOSAMINE 3-KINASE"/>
    <property type="match status" value="1"/>
</dbReference>
<accession>A0A4U6XJ08</accession>
<dbReference type="InterPro" id="IPR016477">
    <property type="entry name" value="Fructo-/Ketosamine-3-kinase"/>
</dbReference>
<dbReference type="Gene3D" id="3.90.1200.10">
    <property type="match status" value="1"/>
</dbReference>
<evidence type="ECO:0000313" key="4">
    <source>
        <dbReference type="Proteomes" id="UP000310108"/>
    </source>
</evidence>
<proteinExistence type="predicted"/>
<dbReference type="PANTHER" id="PTHR12149">
    <property type="entry name" value="FRUCTOSAMINE 3 KINASE-RELATED PROTEIN"/>
    <property type="match status" value="1"/>
</dbReference>
<keyword evidence="3" id="KW-0808">Transferase</keyword>
<keyword evidence="4" id="KW-1185">Reference proteome</keyword>
<sequence>MDPSELNETHSGSSKTASIEFGIATESHTATAVSIDAAKAGIENSHMSPSSAQTRIARSLLRKAISSGRSVAGTAKTHELCRRIAAIHRDSVSPVPDQFGFTTPTYHDTFPQPVANWSSSWCDLFEGMLRHLSKFESDLHGDWLTAQTGFQHLVDQTVRNILMPLQAHGRYLKPCLVHGNLSYGNIAVNRKTRSPTILDPAALFAHNEFELEDDNGETALYVEINPSQVL</sequence>
<evidence type="ECO:0000256" key="1">
    <source>
        <dbReference type="ARBA" id="ARBA00011961"/>
    </source>
</evidence>
<gene>
    <name evidence="3" type="ORF">CTA1_5144</name>
</gene>
<evidence type="ECO:0000256" key="2">
    <source>
        <dbReference type="ARBA" id="ARBA00048655"/>
    </source>
</evidence>
<reference evidence="3 4" key="1">
    <citation type="journal article" date="2019" name="PLoS ONE">
        <title>Comparative genome analysis indicates high evolutionary potential of pathogenicity genes in Colletotrichum tanaceti.</title>
        <authorList>
            <person name="Lelwala R.V."/>
            <person name="Korhonen P.K."/>
            <person name="Young N.D."/>
            <person name="Scott J.B."/>
            <person name="Ades P.A."/>
            <person name="Gasser R.B."/>
            <person name="Taylor P.W.J."/>
        </authorList>
    </citation>
    <scope>NUCLEOTIDE SEQUENCE [LARGE SCALE GENOMIC DNA]</scope>
    <source>
        <strain evidence="3">BRIP57314</strain>
    </source>
</reference>
<dbReference type="InterPro" id="IPR011009">
    <property type="entry name" value="Kinase-like_dom_sf"/>
</dbReference>
<dbReference type="EC" id="2.7.1.172" evidence="1"/>